<protein>
    <recommendedName>
        <fullName evidence="3">EVE domain-containing protein</fullName>
    </recommendedName>
</protein>
<reference evidence="1" key="1">
    <citation type="submission" date="2023-01" db="EMBL/GenBank/DDBJ databases">
        <title>Sequencing of the bacterial strains from artisanal fermented milk Matsoni.</title>
        <authorList>
            <person name="Rozman V."/>
            <person name="Accetto T."/>
            <person name="Bogovic Matijasic B."/>
        </authorList>
    </citation>
    <scope>NUCLEOTIDE SEQUENCE</scope>
    <source>
        <strain evidence="1">Lbl333</strain>
    </source>
</reference>
<accession>A0AAW5YXA3</accession>
<dbReference type="AlphaFoldDB" id="A0AAW5YXA3"/>
<sequence length="133" mass="15553">MANYQETWVFPCNVKFFDVFKHFNDNRTVIWKRRGAVHNGDIVYIYVGAPYKEIRFKCHVVNESVDEATVEKNQYAIPKNATGNEHYLELELDKTFESNTFPLADLKEHDLGQVQIPARASRRLKAFLERGED</sequence>
<dbReference type="EMBL" id="JAQIEY010000069">
    <property type="protein sequence ID" value="MDA3768756.1"/>
    <property type="molecule type" value="Genomic_DNA"/>
</dbReference>
<evidence type="ECO:0008006" key="3">
    <source>
        <dbReference type="Google" id="ProtNLM"/>
    </source>
</evidence>
<evidence type="ECO:0000313" key="2">
    <source>
        <dbReference type="Proteomes" id="UP001210502"/>
    </source>
</evidence>
<dbReference type="Proteomes" id="UP001210502">
    <property type="component" value="Unassembled WGS sequence"/>
</dbReference>
<dbReference type="RefSeq" id="WP_271025082.1">
    <property type="nucleotide sequence ID" value="NZ_JAQIEY010000069.1"/>
</dbReference>
<gene>
    <name evidence="1" type="ORF">PF586_10230</name>
</gene>
<comment type="caution">
    <text evidence="1">The sequence shown here is derived from an EMBL/GenBank/DDBJ whole genome shotgun (WGS) entry which is preliminary data.</text>
</comment>
<name>A0AAW5YXA3_9LACO</name>
<proteinExistence type="predicted"/>
<evidence type="ECO:0000313" key="1">
    <source>
        <dbReference type="EMBL" id="MDA3768756.1"/>
    </source>
</evidence>
<organism evidence="1 2">
    <name type="scientific">Lactobacillus delbrueckii</name>
    <dbReference type="NCBI Taxonomy" id="1584"/>
    <lineage>
        <taxon>Bacteria</taxon>
        <taxon>Bacillati</taxon>
        <taxon>Bacillota</taxon>
        <taxon>Bacilli</taxon>
        <taxon>Lactobacillales</taxon>
        <taxon>Lactobacillaceae</taxon>
        <taxon>Lactobacillus</taxon>
    </lineage>
</organism>